<evidence type="ECO:0000313" key="2">
    <source>
        <dbReference type="EMBL" id="MBM7693077.1"/>
    </source>
</evidence>
<dbReference type="Proteomes" id="UP000823486">
    <property type="component" value="Unassembled WGS sequence"/>
</dbReference>
<dbReference type="InterPro" id="IPR016181">
    <property type="entry name" value="Acyl_CoA_acyltransferase"/>
</dbReference>
<accession>A0ABS2QIU8</accession>
<sequence length="261" mass="29577">MIRRLTENDHGQTFSFLKEEPSFNLFIIGDIEAFGYESDFQQIWGEFDKKQNLISIMLRFHDSYLVYAQQEFNAAGYASLLPAEGTIHLSGKSEVMAQFESLEGLNLGEKKQMYFAECRICPAAGTSASKSVQIAGFEDVDRIMQLRSTIKEFAITPSRREILVQAMKSKTGRTYYIEEDGKMTACSSTAAENSFSAMVVGVCTHPEYRNRGYASETLKALLKDLMENENKIVCLFYDNPAAGSIYHRLGFKDIGKWTMFR</sequence>
<evidence type="ECO:0000313" key="3">
    <source>
        <dbReference type="Proteomes" id="UP000823486"/>
    </source>
</evidence>
<name>A0ABS2QIU8_9BACI</name>
<dbReference type="Gene3D" id="3.40.630.30">
    <property type="match status" value="1"/>
</dbReference>
<gene>
    <name evidence="2" type="ORF">JOC77_002516</name>
</gene>
<dbReference type="InterPro" id="IPR000182">
    <property type="entry name" value="GNAT_dom"/>
</dbReference>
<dbReference type="RefSeq" id="WP_204543626.1">
    <property type="nucleotide sequence ID" value="NZ_JAFBFI010000010.1"/>
</dbReference>
<keyword evidence="3" id="KW-1185">Reference proteome</keyword>
<reference evidence="2 3" key="1">
    <citation type="submission" date="2021-01" db="EMBL/GenBank/DDBJ databases">
        <title>Genomic Encyclopedia of Type Strains, Phase IV (KMG-IV): sequencing the most valuable type-strain genomes for metagenomic binning, comparative biology and taxonomic classification.</title>
        <authorList>
            <person name="Goeker M."/>
        </authorList>
    </citation>
    <scope>NUCLEOTIDE SEQUENCE [LARGE SCALE GENOMIC DNA]</scope>
    <source>
        <strain evidence="2 3">DSM 105482</strain>
    </source>
</reference>
<dbReference type="Pfam" id="PF13527">
    <property type="entry name" value="Acetyltransf_9"/>
    <property type="match status" value="1"/>
</dbReference>
<dbReference type="SUPFAM" id="SSF55729">
    <property type="entry name" value="Acyl-CoA N-acyltransferases (Nat)"/>
    <property type="match status" value="1"/>
</dbReference>
<organism evidence="2 3">
    <name type="scientific">Peribacillus deserti</name>
    <dbReference type="NCBI Taxonomy" id="673318"/>
    <lineage>
        <taxon>Bacteria</taxon>
        <taxon>Bacillati</taxon>
        <taxon>Bacillota</taxon>
        <taxon>Bacilli</taxon>
        <taxon>Bacillales</taxon>
        <taxon>Bacillaceae</taxon>
        <taxon>Peribacillus</taxon>
    </lineage>
</organism>
<dbReference type="PROSITE" id="PS51186">
    <property type="entry name" value="GNAT"/>
    <property type="match status" value="1"/>
</dbReference>
<proteinExistence type="predicted"/>
<dbReference type="EMBL" id="JAFBFI010000010">
    <property type="protein sequence ID" value="MBM7693077.1"/>
    <property type="molecule type" value="Genomic_DNA"/>
</dbReference>
<protein>
    <submittedName>
        <fullName evidence="2">GNAT family acetyltransferase</fullName>
    </submittedName>
</protein>
<comment type="caution">
    <text evidence="2">The sequence shown here is derived from an EMBL/GenBank/DDBJ whole genome shotgun (WGS) entry which is preliminary data.</text>
</comment>
<dbReference type="CDD" id="cd04301">
    <property type="entry name" value="NAT_SF"/>
    <property type="match status" value="1"/>
</dbReference>
<evidence type="ECO:0000259" key="1">
    <source>
        <dbReference type="PROSITE" id="PS51186"/>
    </source>
</evidence>
<feature type="domain" description="N-acetyltransferase" evidence="1">
    <location>
        <begin position="130"/>
        <end position="261"/>
    </location>
</feature>